<accession>A0ACB6R2Y8</accession>
<sequence>MSRQKDRQMGLGTCNWDCFGGSCDQESAQKVDSSGNRGPLNLSPRKLPQPPIDGVGKMKHFLVANKTDSEQHSCKLNCRIMDQHADVLGEVGKAGLAEGNGTLERWSDGAMTADDTPSRTGGSDMQGSVSRLTSGGVRMTLGDYRSRQPGRPTKRRMLRMRPKAANLTVEHHTPAAGFSASGLWSASDEALLGGRGWRSSCVVSSGARLPLMSGECRWGDCGGLWAGLWDARQLENAILRTEEIVSGFEVGSMTFAMAGSKNAEGRGQSDESESVGSTDGEWEVRVVMQRADGGRGQAFRNQGWTAENDIGRAHASCKHQHDDMFMSGHLAGAGLGDPFSAVKGTRARDAKHRLRRALAAVWIVRSQDGRQTEKSEQAKYRGIYSWSGLHATLIAIPVSICASSPPQPGAAKLDEQRAFTSHLSRLQQTSRRHDNMGAWKGALRPVPRRPPPISHFPLLPGIRSLSFVRFVRFVLTSGLVLVALFIASVARGVAADASGLGHGRNETTIVPHASCVSAARQDEARGRCRLSTSVLTAEMAPEGSVETPCSFRAISKRCPLGHFAFSATSTPDSRSPQLARQRTQRLPDSLARSELPSQHKDGQTDTVSPNAITLNRSAAACLRLCRSHVSRITNQKHRHKSSSLSNGHAASPRPRISQSVNLGSLQEHLCTTQAPSRLSETRSSPSTQQTLPTGDTAFHLRILIKRIAALHRLRYFLPSSDCINSPSPTSSAHTPPTSAHLRQVVSASSPQTVQALLSGPGAAPLLAACIHSPGIVARGATHHRDRAPSGWALFTDNYLSSHLKRYPFGLIPSSCSSGLPCSPLLEPTGLASVLSQSSSPSASNLQICVANIDIMSHGFIARLRPGYISLHEVRPPWPRVFRHQQLKRAWTTFNRTARPCRYHGHRTTTDISKSSPLIIGMATLVRRLPTELAVRPYFFISIGSLLWSHTHNYRFLSRYIYYTKTGSLASALISHLKHHVRCAKSQQSFTVLGAPSGRFCAAGGPSIITRSGNTPSLASGTCSATPPQKDLMQYSDHKPPSGRDHHAILAFGTPPVHHLSITLEKPNLRFTVITTCNHPSRPGSRALAASRYTSFYVASREARAPSQRPGPLSDQVIVLDGHTYTGDSHKPCSILGDDRLFRPRNGSPIGAWKPQTSDPNHSRHTLNRQATFFQVTITGEFQIPLRMSASILFSMKKYDVLQNHFFSLILRHVTLPGFEPLT</sequence>
<name>A0ACB6R2Y8_9PLEO</name>
<dbReference type="EMBL" id="MU003501">
    <property type="protein sequence ID" value="KAF2472872.1"/>
    <property type="molecule type" value="Genomic_DNA"/>
</dbReference>
<gene>
    <name evidence="1" type="ORF">BDR25DRAFT_392710</name>
</gene>
<reference evidence="1" key="1">
    <citation type="journal article" date="2020" name="Stud. Mycol.">
        <title>101 Dothideomycetes genomes: a test case for predicting lifestyles and emergence of pathogens.</title>
        <authorList>
            <person name="Haridas S."/>
            <person name="Albert R."/>
            <person name="Binder M."/>
            <person name="Bloem J."/>
            <person name="Labutti K."/>
            <person name="Salamov A."/>
            <person name="Andreopoulos B."/>
            <person name="Baker S."/>
            <person name="Barry K."/>
            <person name="Bills G."/>
            <person name="Bluhm B."/>
            <person name="Cannon C."/>
            <person name="Castanera R."/>
            <person name="Culley D."/>
            <person name="Daum C."/>
            <person name="Ezra D."/>
            <person name="Gonzalez J."/>
            <person name="Henrissat B."/>
            <person name="Kuo A."/>
            <person name="Liang C."/>
            <person name="Lipzen A."/>
            <person name="Lutzoni F."/>
            <person name="Magnuson J."/>
            <person name="Mondo S."/>
            <person name="Nolan M."/>
            <person name="Ohm R."/>
            <person name="Pangilinan J."/>
            <person name="Park H.-J."/>
            <person name="Ramirez L."/>
            <person name="Alfaro M."/>
            <person name="Sun H."/>
            <person name="Tritt A."/>
            <person name="Yoshinaga Y."/>
            <person name="Zwiers L.-H."/>
            <person name="Turgeon B."/>
            <person name="Goodwin S."/>
            <person name="Spatafora J."/>
            <person name="Crous P."/>
            <person name="Grigoriev I."/>
        </authorList>
    </citation>
    <scope>NUCLEOTIDE SEQUENCE</scope>
    <source>
        <strain evidence="1">ATCC 200398</strain>
    </source>
</reference>
<organism evidence="1 2">
    <name type="scientific">Lindgomyces ingoldianus</name>
    <dbReference type="NCBI Taxonomy" id="673940"/>
    <lineage>
        <taxon>Eukaryota</taxon>
        <taxon>Fungi</taxon>
        <taxon>Dikarya</taxon>
        <taxon>Ascomycota</taxon>
        <taxon>Pezizomycotina</taxon>
        <taxon>Dothideomycetes</taxon>
        <taxon>Pleosporomycetidae</taxon>
        <taxon>Pleosporales</taxon>
        <taxon>Lindgomycetaceae</taxon>
        <taxon>Lindgomyces</taxon>
    </lineage>
</organism>
<keyword evidence="2" id="KW-1185">Reference proteome</keyword>
<comment type="caution">
    <text evidence="1">The sequence shown here is derived from an EMBL/GenBank/DDBJ whole genome shotgun (WGS) entry which is preliminary data.</text>
</comment>
<dbReference type="Proteomes" id="UP000799755">
    <property type="component" value="Unassembled WGS sequence"/>
</dbReference>
<proteinExistence type="predicted"/>
<protein>
    <submittedName>
        <fullName evidence="1">Uncharacterized protein</fullName>
    </submittedName>
</protein>
<evidence type="ECO:0000313" key="1">
    <source>
        <dbReference type="EMBL" id="KAF2472872.1"/>
    </source>
</evidence>
<evidence type="ECO:0000313" key="2">
    <source>
        <dbReference type="Proteomes" id="UP000799755"/>
    </source>
</evidence>